<evidence type="ECO:0000313" key="2">
    <source>
        <dbReference type="Proteomes" id="UP000540685"/>
    </source>
</evidence>
<sequence>MIVHFAEEHFPVWASGLVESEQPVSRPTPEAVLFGELHGPDAKRLVQVHERVVQIEEREALPGHHPADRL</sequence>
<accession>A0A7W9MH54</accession>
<organism evidence="1 2">
    <name type="scientific">Streptosporangium becharense</name>
    <dbReference type="NCBI Taxonomy" id="1816182"/>
    <lineage>
        <taxon>Bacteria</taxon>
        <taxon>Bacillati</taxon>
        <taxon>Actinomycetota</taxon>
        <taxon>Actinomycetes</taxon>
        <taxon>Streptosporangiales</taxon>
        <taxon>Streptosporangiaceae</taxon>
        <taxon>Streptosporangium</taxon>
    </lineage>
</organism>
<comment type="caution">
    <text evidence="1">The sequence shown here is derived from an EMBL/GenBank/DDBJ whole genome shotgun (WGS) entry which is preliminary data.</text>
</comment>
<proteinExistence type="predicted"/>
<dbReference type="Proteomes" id="UP000540685">
    <property type="component" value="Unassembled WGS sequence"/>
</dbReference>
<gene>
    <name evidence="1" type="ORF">F4562_003647</name>
</gene>
<dbReference type="RefSeq" id="WP_184543200.1">
    <property type="nucleotide sequence ID" value="NZ_JACHMP010000001.1"/>
</dbReference>
<protein>
    <submittedName>
        <fullName evidence="1">Uncharacterized protein</fullName>
    </submittedName>
</protein>
<keyword evidence="2" id="KW-1185">Reference proteome</keyword>
<dbReference type="EMBL" id="JACHMP010000001">
    <property type="protein sequence ID" value="MBB5820585.1"/>
    <property type="molecule type" value="Genomic_DNA"/>
</dbReference>
<dbReference type="AlphaFoldDB" id="A0A7W9MH54"/>
<evidence type="ECO:0000313" key="1">
    <source>
        <dbReference type="EMBL" id="MBB5820585.1"/>
    </source>
</evidence>
<reference evidence="1 2" key="1">
    <citation type="submission" date="2020-08" db="EMBL/GenBank/DDBJ databases">
        <title>Sequencing the genomes of 1000 actinobacteria strains.</title>
        <authorList>
            <person name="Klenk H.-P."/>
        </authorList>
    </citation>
    <scope>NUCLEOTIDE SEQUENCE [LARGE SCALE GENOMIC DNA]</scope>
    <source>
        <strain evidence="1 2">DSM 46887</strain>
    </source>
</reference>
<name>A0A7W9MH54_9ACTN</name>